<dbReference type="EMBL" id="CAJVPK010007756">
    <property type="protein sequence ID" value="CAG8657867.1"/>
    <property type="molecule type" value="Genomic_DNA"/>
</dbReference>
<reference evidence="1" key="1">
    <citation type="submission" date="2021-06" db="EMBL/GenBank/DDBJ databases">
        <authorList>
            <person name="Kallberg Y."/>
            <person name="Tangrot J."/>
            <person name="Rosling A."/>
        </authorList>
    </citation>
    <scope>NUCLEOTIDE SEQUENCE</scope>
    <source>
        <strain evidence="1">AZ414A</strain>
    </source>
</reference>
<dbReference type="OrthoDB" id="10511835at2759"/>
<comment type="caution">
    <text evidence="1">The sequence shown here is derived from an EMBL/GenBank/DDBJ whole genome shotgun (WGS) entry which is preliminary data.</text>
</comment>
<evidence type="ECO:0000313" key="1">
    <source>
        <dbReference type="EMBL" id="CAG8657867.1"/>
    </source>
</evidence>
<keyword evidence="2" id="KW-1185">Reference proteome</keyword>
<sequence>MAELNTNTNSITAKDIEKALLEVLNTTIRRKFKIDSKFVKDHL</sequence>
<feature type="non-terminal residue" evidence="1">
    <location>
        <position position="43"/>
    </location>
</feature>
<name>A0A9N9E2U4_9GLOM</name>
<feature type="non-terminal residue" evidence="1">
    <location>
        <position position="1"/>
    </location>
</feature>
<proteinExistence type="predicted"/>
<dbReference type="AlphaFoldDB" id="A0A9N9E2U4"/>
<protein>
    <submittedName>
        <fullName evidence="1">10458_t:CDS:1</fullName>
    </submittedName>
</protein>
<evidence type="ECO:0000313" key="2">
    <source>
        <dbReference type="Proteomes" id="UP000789706"/>
    </source>
</evidence>
<organism evidence="1 2">
    <name type="scientific">Diversispora eburnea</name>
    <dbReference type="NCBI Taxonomy" id="1213867"/>
    <lineage>
        <taxon>Eukaryota</taxon>
        <taxon>Fungi</taxon>
        <taxon>Fungi incertae sedis</taxon>
        <taxon>Mucoromycota</taxon>
        <taxon>Glomeromycotina</taxon>
        <taxon>Glomeromycetes</taxon>
        <taxon>Diversisporales</taxon>
        <taxon>Diversisporaceae</taxon>
        <taxon>Diversispora</taxon>
    </lineage>
</organism>
<accession>A0A9N9E2U4</accession>
<gene>
    <name evidence="1" type="ORF">DEBURN_LOCUS11662</name>
</gene>
<dbReference type="Proteomes" id="UP000789706">
    <property type="component" value="Unassembled WGS sequence"/>
</dbReference>